<dbReference type="PROSITE" id="PS50240">
    <property type="entry name" value="TRYPSIN_DOM"/>
    <property type="match status" value="1"/>
</dbReference>
<dbReference type="Ensembl" id="ENSPMRT00000035809.1">
    <property type="protein sequence ID" value="ENSPMRP00000033758.1"/>
    <property type="gene ID" value="ENSPMRG00000021845.1"/>
</dbReference>
<reference evidence="5 6" key="1">
    <citation type="journal article" date="2019" name="Proc. Natl. Acad. Sci. U.S.A.">
        <title>Regulatory changes in pterin and carotenoid genes underlie balanced color polymorphisms in the wall lizard.</title>
        <authorList>
            <person name="Andrade P."/>
            <person name="Pinho C."/>
            <person name="Perez I de Lanuza G."/>
            <person name="Afonso S."/>
            <person name="Brejcha J."/>
            <person name="Rubin C.J."/>
            <person name="Wallerman O."/>
            <person name="Pereira P."/>
            <person name="Sabatino S.J."/>
            <person name="Bellati A."/>
            <person name="Pellitteri-Rosa D."/>
            <person name="Bosakova Z."/>
            <person name="Bunikis I."/>
            <person name="Carretero M.A."/>
            <person name="Feiner N."/>
            <person name="Marsik P."/>
            <person name="Pauperio F."/>
            <person name="Salvi D."/>
            <person name="Soler L."/>
            <person name="While G.M."/>
            <person name="Uller T."/>
            <person name="Font E."/>
            <person name="Andersson L."/>
            <person name="Carneiro M."/>
        </authorList>
    </citation>
    <scope>NUCLEOTIDE SEQUENCE</scope>
</reference>
<proteinExistence type="inferred from homology"/>
<reference evidence="5" key="3">
    <citation type="submission" date="2025-09" db="UniProtKB">
        <authorList>
            <consortium name="Ensembl"/>
        </authorList>
    </citation>
    <scope>IDENTIFICATION</scope>
</reference>
<protein>
    <recommendedName>
        <fullName evidence="4">Peptidase S1 domain-containing protein</fullName>
    </recommendedName>
</protein>
<dbReference type="SUPFAM" id="SSF50494">
    <property type="entry name" value="Trypsin-like serine proteases"/>
    <property type="match status" value="1"/>
</dbReference>
<dbReference type="Gene3D" id="2.40.10.10">
    <property type="entry name" value="Trypsin-like serine proteases"/>
    <property type="match status" value="2"/>
</dbReference>
<dbReference type="GeneTree" id="ENSGT01030000234551"/>
<dbReference type="AlphaFoldDB" id="A0A670K857"/>
<dbReference type="InterPro" id="IPR001254">
    <property type="entry name" value="Trypsin_dom"/>
</dbReference>
<evidence type="ECO:0000313" key="6">
    <source>
        <dbReference type="Proteomes" id="UP000472272"/>
    </source>
</evidence>
<dbReference type="CDD" id="cd00190">
    <property type="entry name" value="Tryp_SPc"/>
    <property type="match status" value="1"/>
</dbReference>
<feature type="signal peptide" evidence="3">
    <location>
        <begin position="1"/>
        <end position="19"/>
    </location>
</feature>
<dbReference type="InterPro" id="IPR018114">
    <property type="entry name" value="TRYPSIN_HIS"/>
</dbReference>
<reference evidence="5" key="2">
    <citation type="submission" date="2025-08" db="UniProtKB">
        <authorList>
            <consortium name="Ensembl"/>
        </authorList>
    </citation>
    <scope>IDENTIFICATION</scope>
</reference>
<dbReference type="Proteomes" id="UP000472272">
    <property type="component" value="Chromosome 18"/>
</dbReference>
<feature type="domain" description="Peptidase S1" evidence="4">
    <location>
        <begin position="23"/>
        <end position="189"/>
    </location>
</feature>
<evidence type="ECO:0000313" key="5">
    <source>
        <dbReference type="Ensembl" id="ENSPMRP00000033758.1"/>
    </source>
</evidence>
<feature type="chain" id="PRO_5025561940" description="Peptidase S1 domain-containing protein" evidence="3">
    <location>
        <begin position="20"/>
        <end position="190"/>
    </location>
</feature>
<organism evidence="5 6">
    <name type="scientific">Podarcis muralis</name>
    <name type="common">Wall lizard</name>
    <name type="synonym">Lacerta muralis</name>
    <dbReference type="NCBI Taxonomy" id="64176"/>
    <lineage>
        <taxon>Eukaryota</taxon>
        <taxon>Metazoa</taxon>
        <taxon>Chordata</taxon>
        <taxon>Craniata</taxon>
        <taxon>Vertebrata</taxon>
        <taxon>Euteleostomi</taxon>
        <taxon>Lepidosauria</taxon>
        <taxon>Squamata</taxon>
        <taxon>Bifurcata</taxon>
        <taxon>Unidentata</taxon>
        <taxon>Episquamata</taxon>
        <taxon>Laterata</taxon>
        <taxon>Lacertibaenia</taxon>
        <taxon>Lacertidae</taxon>
        <taxon>Podarcis</taxon>
    </lineage>
</organism>
<dbReference type="PROSITE" id="PS00134">
    <property type="entry name" value="TRYPSIN_HIS"/>
    <property type="match status" value="1"/>
</dbReference>
<dbReference type="GO" id="GO:0006508">
    <property type="term" value="P:proteolysis"/>
    <property type="evidence" value="ECO:0007669"/>
    <property type="project" value="InterPro"/>
</dbReference>
<evidence type="ECO:0000256" key="3">
    <source>
        <dbReference type="SAM" id="SignalP"/>
    </source>
</evidence>
<name>A0A670K857_PODMU</name>
<dbReference type="PANTHER" id="PTHR24271:SF90">
    <property type="entry name" value="PEPTIDASE S1 DOMAIN-CONTAINING PROTEIN"/>
    <property type="match status" value="1"/>
</dbReference>
<dbReference type="InterPro" id="IPR043504">
    <property type="entry name" value="Peptidase_S1_PA_chymotrypsin"/>
</dbReference>
<dbReference type="InterPro" id="IPR009003">
    <property type="entry name" value="Peptidase_S1_PA"/>
</dbReference>
<dbReference type="SMART" id="SM00020">
    <property type="entry name" value="Tryp_SPc"/>
    <property type="match status" value="1"/>
</dbReference>
<evidence type="ECO:0000256" key="1">
    <source>
        <dbReference type="ARBA" id="ARBA00009228"/>
    </source>
</evidence>
<evidence type="ECO:0000259" key="4">
    <source>
        <dbReference type="PROSITE" id="PS50240"/>
    </source>
</evidence>
<dbReference type="Pfam" id="PF00089">
    <property type="entry name" value="Trypsin"/>
    <property type="match status" value="2"/>
</dbReference>
<evidence type="ECO:0000256" key="2">
    <source>
        <dbReference type="ARBA" id="ARBA00023157"/>
    </source>
</evidence>
<keyword evidence="6" id="KW-1185">Reference proteome</keyword>
<keyword evidence="2" id="KW-1015">Disulfide bond</keyword>
<accession>A0A670K857</accession>
<dbReference type="GO" id="GO:0004252">
    <property type="term" value="F:serine-type endopeptidase activity"/>
    <property type="evidence" value="ECO:0007669"/>
    <property type="project" value="InterPro"/>
</dbReference>
<comment type="similarity">
    <text evidence="1">Belongs to the peptidase S1 family. Snake venom subfamily.</text>
</comment>
<keyword evidence="3" id="KW-0732">Signal</keyword>
<dbReference type="PANTHER" id="PTHR24271">
    <property type="entry name" value="KALLIKREIN-RELATED"/>
    <property type="match status" value="1"/>
</dbReference>
<sequence length="190" mass="20902">MWRLHQPLLLLLSFSLAQTGDQIVGGHEAKPHSRPYMAALKDSTGNFTCGGFLVRPQWVMTAAHCKKHGLISWRAAVKSSRPCNPLAATVKALFVAGWGKIEDSQYPEKLYEATVTLYDRKKCQEFMPDMDDGMICAGENRQPQDGDSGGPLVCDGVAQGIVSFGGSFSPPGIYTRVTHYLSWIKEVLEL</sequence>